<comment type="caution">
    <text evidence="6">The sequence shown here is derived from an EMBL/GenBank/DDBJ whole genome shotgun (WGS) entry which is preliminary data.</text>
</comment>
<dbReference type="InterPro" id="IPR016032">
    <property type="entry name" value="Sig_transdc_resp-reg_C-effctor"/>
</dbReference>
<dbReference type="PROSITE" id="PS51755">
    <property type="entry name" value="OMPR_PHOB"/>
    <property type="match status" value="1"/>
</dbReference>
<proteinExistence type="predicted"/>
<dbReference type="InterPro" id="IPR036388">
    <property type="entry name" value="WH-like_DNA-bd_sf"/>
</dbReference>
<sequence length="231" mass="26311">MVRVLVLTKNILAEEGITKKLQHLNYEVFCSTSILEELQSTGHMSELVNYFPIIIIGETISSYELEIMLPKLKKQGQRILREMDHPLSEDEKGQLLNHGLSGYVQSNDSIESLRENLAEVMASYQNHEPGEVEAYLEEEPRGISAITLINLSTLELQVLEKLRSKPGEIISRDELCMTLWGNVSQSRLAQLSSLVKNIKLKLEMLEIDKEVIQTIWGKGYRVMQDSIVQNK</sequence>
<keyword evidence="1" id="KW-0805">Transcription regulation</keyword>
<keyword evidence="2 4" id="KW-0238">DNA-binding</keyword>
<evidence type="ECO:0000259" key="5">
    <source>
        <dbReference type="PROSITE" id="PS51755"/>
    </source>
</evidence>
<dbReference type="Proteomes" id="UP001265301">
    <property type="component" value="Unassembled WGS sequence"/>
</dbReference>
<dbReference type="InterPro" id="IPR001867">
    <property type="entry name" value="OmpR/PhoB-type_DNA-bd"/>
</dbReference>
<dbReference type="SMART" id="SM00862">
    <property type="entry name" value="Trans_reg_C"/>
    <property type="match status" value="1"/>
</dbReference>
<dbReference type="Pfam" id="PF00486">
    <property type="entry name" value="Trans_reg_C"/>
    <property type="match status" value="1"/>
</dbReference>
<gene>
    <name evidence="6" type="ORF">P7H59_01795</name>
</gene>
<accession>A0ABU3FMH8</accession>
<dbReference type="SUPFAM" id="SSF46894">
    <property type="entry name" value="C-terminal effector domain of the bipartite response regulators"/>
    <property type="match status" value="1"/>
</dbReference>
<organism evidence="6 7">
    <name type="scientific">Enterococcus viikkiensis</name>
    <dbReference type="NCBI Taxonomy" id="930854"/>
    <lineage>
        <taxon>Bacteria</taxon>
        <taxon>Bacillati</taxon>
        <taxon>Bacillota</taxon>
        <taxon>Bacilli</taxon>
        <taxon>Lactobacillales</taxon>
        <taxon>Enterococcaceae</taxon>
        <taxon>Enterococcus</taxon>
    </lineage>
</organism>
<evidence type="ECO:0000256" key="3">
    <source>
        <dbReference type="ARBA" id="ARBA00023163"/>
    </source>
</evidence>
<evidence type="ECO:0000256" key="2">
    <source>
        <dbReference type="ARBA" id="ARBA00023125"/>
    </source>
</evidence>
<dbReference type="RefSeq" id="WP_311818405.1">
    <property type="nucleotide sequence ID" value="NZ_JARQBN010000002.1"/>
</dbReference>
<evidence type="ECO:0000313" key="7">
    <source>
        <dbReference type="Proteomes" id="UP001265301"/>
    </source>
</evidence>
<reference evidence="6 7" key="1">
    <citation type="submission" date="2023-03" db="EMBL/GenBank/DDBJ databases">
        <authorList>
            <person name="Shen W."/>
            <person name="Cai J."/>
        </authorList>
    </citation>
    <scope>NUCLEOTIDE SEQUENCE [LARGE SCALE GENOMIC DNA]</scope>
    <source>
        <strain evidence="6 7">B101</strain>
    </source>
</reference>
<feature type="DNA-binding region" description="OmpR/PhoB-type" evidence="4">
    <location>
        <begin position="119"/>
        <end position="224"/>
    </location>
</feature>
<protein>
    <submittedName>
        <fullName evidence="6">Winged helix-turn-helix domain-containing protein</fullName>
    </submittedName>
</protein>
<dbReference type="Gene3D" id="1.10.10.10">
    <property type="entry name" value="Winged helix-like DNA-binding domain superfamily/Winged helix DNA-binding domain"/>
    <property type="match status" value="1"/>
</dbReference>
<feature type="domain" description="OmpR/PhoB-type" evidence="5">
    <location>
        <begin position="119"/>
        <end position="224"/>
    </location>
</feature>
<evidence type="ECO:0000313" key="6">
    <source>
        <dbReference type="EMBL" id="MDT2827181.1"/>
    </source>
</evidence>
<evidence type="ECO:0000256" key="1">
    <source>
        <dbReference type="ARBA" id="ARBA00023015"/>
    </source>
</evidence>
<keyword evidence="7" id="KW-1185">Reference proteome</keyword>
<evidence type="ECO:0000256" key="4">
    <source>
        <dbReference type="PROSITE-ProRule" id="PRU01091"/>
    </source>
</evidence>
<dbReference type="EMBL" id="JARQBN010000002">
    <property type="protein sequence ID" value="MDT2827181.1"/>
    <property type="molecule type" value="Genomic_DNA"/>
</dbReference>
<keyword evidence="3" id="KW-0804">Transcription</keyword>
<name>A0ABU3FMH8_9ENTE</name>